<reference evidence="1 2" key="1">
    <citation type="submission" date="2024-10" db="EMBL/GenBank/DDBJ databases">
        <title>Updated reference genomes for cyclostephanoid diatoms.</title>
        <authorList>
            <person name="Roberts W.R."/>
            <person name="Alverson A.J."/>
        </authorList>
    </citation>
    <scope>NUCLEOTIDE SEQUENCE [LARGE SCALE GENOMIC DNA]</scope>
    <source>
        <strain evidence="1 2">AJA232-27</strain>
    </source>
</reference>
<dbReference type="AlphaFoldDB" id="A0ABD3M1M2"/>
<protein>
    <submittedName>
        <fullName evidence="1">Uncharacterized protein</fullName>
    </submittedName>
</protein>
<gene>
    <name evidence="1" type="ORF">ACHAWU_009384</name>
</gene>
<comment type="caution">
    <text evidence="1">The sequence shown here is derived from an EMBL/GenBank/DDBJ whole genome shotgun (WGS) entry which is preliminary data.</text>
</comment>
<organism evidence="1 2">
    <name type="scientific">Discostella pseudostelligera</name>
    <dbReference type="NCBI Taxonomy" id="259834"/>
    <lineage>
        <taxon>Eukaryota</taxon>
        <taxon>Sar</taxon>
        <taxon>Stramenopiles</taxon>
        <taxon>Ochrophyta</taxon>
        <taxon>Bacillariophyta</taxon>
        <taxon>Coscinodiscophyceae</taxon>
        <taxon>Thalassiosirophycidae</taxon>
        <taxon>Stephanodiscales</taxon>
        <taxon>Stephanodiscaceae</taxon>
        <taxon>Discostella</taxon>
    </lineage>
</organism>
<sequence length="298" mass="34110">MALWTQLECLTDGIDRVLISAPDTSWSREIIAQVIYRFTQLSNTSSFTLEAVFNLNNRYDAGLWCDGLDHINSRNTSSGVPRAVFLINDSAAALRRYDALTNRIVNATHIEQLNKTIEEGSVKLISLNGELTTPERNKYFWVESVYRGLTPDGASIFYHHTCSAKQRRACVGKRGIDAKDCIVDRFEHTLSRSYSPSDLGIMFPSFPPKEWDLSSWEASRGYAPTWRREQWISGRQFFWYLYEVHDFPFRKLKWPDGPPPPVSQCLELLDGVPQFDELPYPSNAVFQAHQAEMVEAES</sequence>
<name>A0ABD3M1M2_9STRA</name>
<dbReference type="Proteomes" id="UP001530293">
    <property type="component" value="Unassembled WGS sequence"/>
</dbReference>
<evidence type="ECO:0000313" key="1">
    <source>
        <dbReference type="EMBL" id="KAL3756082.1"/>
    </source>
</evidence>
<evidence type="ECO:0000313" key="2">
    <source>
        <dbReference type="Proteomes" id="UP001530293"/>
    </source>
</evidence>
<proteinExistence type="predicted"/>
<accession>A0ABD3M1M2</accession>
<keyword evidence="2" id="KW-1185">Reference proteome</keyword>
<dbReference type="EMBL" id="JALLBG020000314">
    <property type="protein sequence ID" value="KAL3756082.1"/>
    <property type="molecule type" value="Genomic_DNA"/>
</dbReference>